<evidence type="ECO:0000256" key="8">
    <source>
        <dbReference type="ARBA" id="ARBA00040394"/>
    </source>
</evidence>
<reference evidence="13 14" key="1">
    <citation type="submission" date="2020-04" db="EMBL/GenBank/DDBJ databases">
        <authorList>
            <person name="De Canck E."/>
        </authorList>
    </citation>
    <scope>NUCLEOTIDE SEQUENCE [LARGE SCALE GENOMIC DNA]</scope>
    <source>
        <strain evidence="13 14">LMG 3441</strain>
    </source>
</reference>
<evidence type="ECO:0000256" key="7">
    <source>
        <dbReference type="ARBA" id="ARBA00037085"/>
    </source>
</evidence>
<dbReference type="FunFam" id="2.40.110.10:FF:000002">
    <property type="entry name" value="Acyl-CoA dehydrogenase fadE12"/>
    <property type="match status" value="1"/>
</dbReference>
<proteinExistence type="inferred from homology"/>
<evidence type="ECO:0000259" key="10">
    <source>
        <dbReference type="Pfam" id="PF00441"/>
    </source>
</evidence>
<evidence type="ECO:0000256" key="6">
    <source>
        <dbReference type="ARBA" id="ARBA00023002"/>
    </source>
</evidence>
<dbReference type="FunFam" id="1.20.140.10:FF:000001">
    <property type="entry name" value="Acyl-CoA dehydrogenase"/>
    <property type="match status" value="1"/>
</dbReference>
<dbReference type="InterPro" id="IPR013786">
    <property type="entry name" value="AcylCoA_DH/ox_N"/>
</dbReference>
<dbReference type="Pfam" id="PF02770">
    <property type="entry name" value="Acyl-CoA_dh_M"/>
    <property type="match status" value="1"/>
</dbReference>
<dbReference type="PROSITE" id="PS00073">
    <property type="entry name" value="ACYL_COA_DH_2"/>
    <property type="match status" value="1"/>
</dbReference>
<dbReference type="InterPro" id="IPR006089">
    <property type="entry name" value="Acyl-CoA_DH_CS"/>
</dbReference>
<dbReference type="GO" id="GO:0003995">
    <property type="term" value="F:acyl-CoA dehydrogenase activity"/>
    <property type="evidence" value="ECO:0007669"/>
    <property type="project" value="InterPro"/>
</dbReference>
<dbReference type="GO" id="GO:0033539">
    <property type="term" value="P:fatty acid beta-oxidation using acyl-CoA dehydrogenase"/>
    <property type="evidence" value="ECO:0007669"/>
    <property type="project" value="TreeGrafter"/>
</dbReference>
<dbReference type="Pfam" id="PF02771">
    <property type="entry name" value="Acyl-CoA_dh_N"/>
    <property type="match status" value="1"/>
</dbReference>
<comment type="similarity">
    <text evidence="3">Belongs to the acyl-CoA dehydrogenase family.</text>
</comment>
<dbReference type="Pfam" id="PF00441">
    <property type="entry name" value="Acyl-CoA_dh_1"/>
    <property type="match status" value="1"/>
</dbReference>
<dbReference type="InterPro" id="IPR037069">
    <property type="entry name" value="AcylCoA_DH/ox_N_sf"/>
</dbReference>
<comment type="cofactor">
    <cofactor evidence="1">
        <name>FAD</name>
        <dbReference type="ChEBI" id="CHEBI:57692"/>
    </cofactor>
</comment>
<evidence type="ECO:0000256" key="5">
    <source>
        <dbReference type="ARBA" id="ARBA00022827"/>
    </source>
</evidence>
<dbReference type="Gene3D" id="1.20.140.10">
    <property type="entry name" value="Butyryl-CoA Dehydrogenase, subunit A, domain 3"/>
    <property type="match status" value="1"/>
</dbReference>
<evidence type="ECO:0000313" key="14">
    <source>
        <dbReference type="Proteomes" id="UP000494269"/>
    </source>
</evidence>
<evidence type="ECO:0000256" key="1">
    <source>
        <dbReference type="ARBA" id="ARBA00001974"/>
    </source>
</evidence>
<evidence type="ECO:0000256" key="9">
    <source>
        <dbReference type="ARBA" id="ARBA00042660"/>
    </source>
</evidence>
<dbReference type="InterPro" id="IPR009100">
    <property type="entry name" value="AcylCoA_DH/oxidase_NM_dom_sf"/>
</dbReference>
<feature type="domain" description="Acyl-CoA oxidase/dehydrogenase middle" evidence="11">
    <location>
        <begin position="120"/>
        <end position="215"/>
    </location>
</feature>
<dbReference type="InterPro" id="IPR036250">
    <property type="entry name" value="AcylCo_DH-like_C"/>
</dbReference>
<keyword evidence="4" id="KW-0285">Flavoprotein</keyword>
<keyword evidence="6 13" id="KW-0560">Oxidoreductase</keyword>
<evidence type="ECO:0000256" key="4">
    <source>
        <dbReference type="ARBA" id="ARBA00022630"/>
    </source>
</evidence>
<evidence type="ECO:0000259" key="11">
    <source>
        <dbReference type="Pfam" id="PF02770"/>
    </source>
</evidence>
<sequence>MRRVFRDDHELFRDQVRRFVASEIAPHYAEWEKAGVTPRALWKRAGDEGLLNCALPDPYGLGGDFGHSAVVIEELAHANFLGIGFSIHSDMVSPYLLNFGTDAQKDRWLPAMTRGDVIGAIALTEPGAGSDLKAIRTRARRDGDSYVLSGQKTFITNGVNAGLAIVLASTDPDLGARGLSLFCVEENLPGYTKGTALNKIGQHSQDTCELYFDDVRVPADCLLGQENAAFEYMTRELARERLAIALRAAASVEGMLDEAAQYTRDRKVFSRRVIDYQNTRFKLANARAQTTMLRVFLDDCLARQMEGELDPTTAAIAKLNATEIQGRVLDDLLQMYGGYGYMAEYGIGRAWVDARALRIFGGTSEVMLEIIGRSFN</sequence>
<keyword evidence="5" id="KW-0274">FAD</keyword>
<keyword evidence="14" id="KW-1185">Reference proteome</keyword>
<gene>
    <name evidence="13" type="primary">acdA_2</name>
    <name evidence="13" type="ORF">LMG3441_02031</name>
</gene>
<dbReference type="Gene3D" id="1.10.540.10">
    <property type="entry name" value="Acyl-CoA dehydrogenase/oxidase, N-terminal domain"/>
    <property type="match status" value="1"/>
</dbReference>
<organism evidence="13 14">
    <name type="scientific">Achromobacter kerstersii</name>
    <dbReference type="NCBI Taxonomy" id="1353890"/>
    <lineage>
        <taxon>Bacteria</taxon>
        <taxon>Pseudomonadati</taxon>
        <taxon>Pseudomonadota</taxon>
        <taxon>Betaproteobacteria</taxon>
        <taxon>Burkholderiales</taxon>
        <taxon>Alcaligenaceae</taxon>
        <taxon>Achromobacter</taxon>
    </lineage>
</organism>
<dbReference type="EMBL" id="CADIJQ010000002">
    <property type="protein sequence ID" value="CAB3691079.1"/>
    <property type="molecule type" value="Genomic_DNA"/>
</dbReference>
<dbReference type="Gene3D" id="2.40.110.10">
    <property type="entry name" value="Butyryl-CoA Dehydrogenase, subunit A, domain 2"/>
    <property type="match status" value="1"/>
</dbReference>
<feature type="domain" description="Acyl-CoA dehydrogenase/oxidase C-terminal" evidence="10">
    <location>
        <begin position="230"/>
        <end position="374"/>
    </location>
</feature>
<dbReference type="InterPro" id="IPR050741">
    <property type="entry name" value="Acyl-CoA_dehydrogenase"/>
</dbReference>
<feature type="domain" description="Acyl-CoA dehydrogenase/oxidase N-terminal" evidence="12">
    <location>
        <begin position="7"/>
        <end position="116"/>
    </location>
</feature>
<dbReference type="PANTHER" id="PTHR48083:SF20">
    <property type="entry name" value="LONG-CHAIN SPECIFIC ACYL-COA DEHYDROGENASE, MITOCHONDRIAL"/>
    <property type="match status" value="1"/>
</dbReference>
<dbReference type="RefSeq" id="WP_175169661.1">
    <property type="nucleotide sequence ID" value="NZ_CADIJQ010000002.1"/>
</dbReference>
<protein>
    <recommendedName>
        <fullName evidence="8">Acyl-[acyl-carrier-protein] dehydrogenase MbtN</fullName>
    </recommendedName>
    <alternativeName>
        <fullName evidence="9">Mycobactin synthase protein N</fullName>
    </alternativeName>
</protein>
<dbReference type="Proteomes" id="UP000494269">
    <property type="component" value="Unassembled WGS sequence"/>
</dbReference>
<dbReference type="SUPFAM" id="SSF56645">
    <property type="entry name" value="Acyl-CoA dehydrogenase NM domain-like"/>
    <property type="match status" value="1"/>
</dbReference>
<comment type="function">
    <text evidence="7">Catalyzes the dehydrogenation at the alpha-beta position of ACP-bound acyl chains. This results in the introduction of a double bond in the lipidic chain, which is further transferred to the epsilon-amino group of lysine residue in the mycobactin core by MbtK.</text>
</comment>
<evidence type="ECO:0000313" key="13">
    <source>
        <dbReference type="EMBL" id="CAB3691079.1"/>
    </source>
</evidence>
<dbReference type="PROSITE" id="PS00072">
    <property type="entry name" value="ACYL_COA_DH_1"/>
    <property type="match status" value="1"/>
</dbReference>
<dbReference type="InterPro" id="IPR006091">
    <property type="entry name" value="Acyl-CoA_Oxase/DH_mid-dom"/>
</dbReference>
<evidence type="ECO:0000259" key="12">
    <source>
        <dbReference type="Pfam" id="PF02771"/>
    </source>
</evidence>
<evidence type="ECO:0000256" key="2">
    <source>
        <dbReference type="ARBA" id="ARBA00005102"/>
    </source>
</evidence>
<dbReference type="SUPFAM" id="SSF47203">
    <property type="entry name" value="Acyl-CoA dehydrogenase C-terminal domain-like"/>
    <property type="match status" value="1"/>
</dbReference>
<dbReference type="PANTHER" id="PTHR48083">
    <property type="entry name" value="MEDIUM-CHAIN SPECIFIC ACYL-COA DEHYDROGENASE, MITOCHONDRIAL-RELATED"/>
    <property type="match status" value="1"/>
</dbReference>
<dbReference type="AlphaFoldDB" id="A0A6S7AZG1"/>
<dbReference type="GO" id="GO:0005737">
    <property type="term" value="C:cytoplasm"/>
    <property type="evidence" value="ECO:0007669"/>
    <property type="project" value="TreeGrafter"/>
</dbReference>
<comment type="pathway">
    <text evidence="2">Siderophore biosynthesis; mycobactin biosynthesis.</text>
</comment>
<evidence type="ECO:0000256" key="3">
    <source>
        <dbReference type="ARBA" id="ARBA00009347"/>
    </source>
</evidence>
<dbReference type="InterPro" id="IPR009075">
    <property type="entry name" value="AcylCo_DH/oxidase_C"/>
</dbReference>
<accession>A0A6S7AZG1</accession>
<dbReference type="GO" id="GO:0050660">
    <property type="term" value="F:flavin adenine dinucleotide binding"/>
    <property type="evidence" value="ECO:0007669"/>
    <property type="project" value="InterPro"/>
</dbReference>
<dbReference type="InterPro" id="IPR046373">
    <property type="entry name" value="Acyl-CoA_Oxase/DH_mid-dom_sf"/>
</dbReference>
<name>A0A6S7AZG1_9BURK</name>